<reference evidence="3" key="3">
    <citation type="submission" date="2015-04" db="UniProtKB">
        <authorList>
            <consortium name="EnsemblPlants"/>
        </authorList>
    </citation>
    <scope>IDENTIFICATION</scope>
</reference>
<dbReference type="PANTHER" id="PTHR31680:SF11">
    <property type="entry name" value="EXPRESSED PROTEIN"/>
    <property type="match status" value="1"/>
</dbReference>
<dbReference type="HOGENOM" id="CLU_007647_0_0_1"/>
<proteinExistence type="predicted"/>
<evidence type="ECO:0000313" key="4">
    <source>
        <dbReference type="Proteomes" id="UP000032180"/>
    </source>
</evidence>
<accession>A0A0D9VVB6</accession>
<dbReference type="eggNOG" id="ENOG502QVC5">
    <property type="taxonomic scope" value="Eukaryota"/>
</dbReference>
<reference evidence="3 4" key="2">
    <citation type="submission" date="2013-12" db="EMBL/GenBank/DDBJ databases">
        <authorList>
            <person name="Yu Y."/>
            <person name="Lee S."/>
            <person name="de Baynast K."/>
            <person name="Wissotski M."/>
            <person name="Liu L."/>
            <person name="Talag J."/>
            <person name="Goicoechea J."/>
            <person name="Angelova A."/>
            <person name="Jetty R."/>
            <person name="Kudrna D."/>
            <person name="Golser W."/>
            <person name="Rivera L."/>
            <person name="Zhang J."/>
            <person name="Wing R."/>
        </authorList>
    </citation>
    <scope>NUCLEOTIDE SEQUENCE</scope>
</reference>
<feature type="compositionally biased region" description="Polar residues" evidence="1">
    <location>
        <begin position="133"/>
        <end position="144"/>
    </location>
</feature>
<feature type="compositionally biased region" description="Polar residues" evidence="1">
    <location>
        <begin position="57"/>
        <end position="71"/>
    </location>
</feature>
<feature type="domain" description="DUF4378" evidence="2">
    <location>
        <begin position="746"/>
        <end position="903"/>
    </location>
</feature>
<feature type="compositionally biased region" description="Low complexity" evidence="1">
    <location>
        <begin position="90"/>
        <end position="108"/>
    </location>
</feature>
<feature type="region of interest" description="Disordered" evidence="1">
    <location>
        <begin position="665"/>
        <end position="706"/>
    </location>
</feature>
<organism evidence="3 4">
    <name type="scientific">Leersia perrieri</name>
    <dbReference type="NCBI Taxonomy" id="77586"/>
    <lineage>
        <taxon>Eukaryota</taxon>
        <taxon>Viridiplantae</taxon>
        <taxon>Streptophyta</taxon>
        <taxon>Embryophyta</taxon>
        <taxon>Tracheophyta</taxon>
        <taxon>Spermatophyta</taxon>
        <taxon>Magnoliopsida</taxon>
        <taxon>Liliopsida</taxon>
        <taxon>Poales</taxon>
        <taxon>Poaceae</taxon>
        <taxon>BOP clade</taxon>
        <taxon>Oryzoideae</taxon>
        <taxon>Oryzeae</taxon>
        <taxon>Oryzinae</taxon>
        <taxon>Leersia</taxon>
    </lineage>
</organism>
<dbReference type="EnsemblPlants" id="LPERR03G18530.1">
    <property type="protein sequence ID" value="LPERR03G18530.1"/>
    <property type="gene ID" value="LPERR03G18530"/>
</dbReference>
<dbReference type="InterPro" id="IPR033334">
    <property type="entry name" value="LNG1/2"/>
</dbReference>
<dbReference type="Pfam" id="PF14309">
    <property type="entry name" value="DUF4378"/>
    <property type="match status" value="1"/>
</dbReference>
<dbReference type="Proteomes" id="UP000032180">
    <property type="component" value="Chromosome 3"/>
</dbReference>
<feature type="compositionally biased region" description="Basic and acidic residues" evidence="1">
    <location>
        <begin position="309"/>
        <end position="330"/>
    </location>
</feature>
<sequence length="929" mass="104006">MPSRMMQAFAQDRTDFDRQMGCMAGMFQIFERRRLLTARQRAGHGARGVLPPGHALPNSSTNVPIQNPAPSNFTLDKTFSKSMTENSSFSMESSRASSSSSSCSSFSSTDINRQVRPELPYINEERFVGKPPRSSQSAKCSNTKAKSKDPHTGFRDIVKESINRETHGLAIKTSTKESRKGLHKDSPRPLLISKSTDGTYVIGVDRSTGVPAYVHESSSRPARFSCDDRQLLRSVEAQDRKKTSAKLKELPRLSLDSRKESMNPRSRLKSSGYIRTDDNLLDVLKHKESPSHQRASSVVAKLMGLEGTPDIHEPARSPRPVHDTQNDRLSHSNRSKKQDHRVQLQNNHSPVLKSNPSPRILPEAAPWRQDEKAVTGREAEVKPRKASIYADIQRRLRGLELSECNKELRALRILGTLHKKDSPSPSQSDNNPELTTIQKAASEQIFDSEKSQSPIVIMKPARCITKPDVLHTLVAPLSGPKGTRRPLHEETSFTRKNENSASNRNNSPNESTNPSVEEPVNSARSPRLSSSLSPRLAHKKADSERRSRQPILPMSPSGSKSKETVSPRGRLRPKHSQAKSFSNNDDVLQISETKISLTKQIDMGVIDRPNLLNASPSYIDQRDVASTPNREETPTVLPADKKKIHPQENIPSPVSVLDATFYQEGSPPSLKRISDSFKDGETHTSDESWNPTSLPDTPPSKTSNEGNQIKAENMKALIQKLELLQMLSEEALKTNNAFSSVAANKDHQYLYEILSASGLLHNKLNFQMMPHQLQSSNYPINPELFCILEQAKPDKEKLHRRLIFDLANELLGQQMDVDHNVNSSVQPLKSKELTGWQLFEDLCADVDRIQSESSMMRCSEEEEDSRLAEDAVQGMKEWKSSNTELQGIVLAIEKSIFKDLIDETISGEDKGKVHLTQWKLRRQLSFISI</sequence>
<feature type="region of interest" description="Disordered" evidence="1">
    <location>
        <begin position="475"/>
        <end position="585"/>
    </location>
</feature>
<dbReference type="GO" id="GO:0051513">
    <property type="term" value="P:regulation of monopolar cell growth"/>
    <property type="evidence" value="ECO:0007669"/>
    <property type="project" value="InterPro"/>
</dbReference>
<feature type="compositionally biased region" description="Basic and acidic residues" evidence="1">
    <location>
        <begin position="146"/>
        <end position="167"/>
    </location>
</feature>
<dbReference type="AlphaFoldDB" id="A0A0D9VVB6"/>
<feature type="region of interest" description="Disordered" evidence="1">
    <location>
        <begin position="90"/>
        <end position="193"/>
    </location>
</feature>
<feature type="compositionally biased region" description="Polar residues" evidence="1">
    <location>
        <begin position="687"/>
        <end position="706"/>
    </location>
</feature>
<dbReference type="Gramene" id="LPERR03G18530.2">
    <property type="protein sequence ID" value="LPERR03G18530.2"/>
    <property type="gene ID" value="LPERR03G18530"/>
</dbReference>
<keyword evidence="4" id="KW-1185">Reference proteome</keyword>
<feature type="compositionally biased region" description="Basic and acidic residues" evidence="1">
    <location>
        <begin position="236"/>
        <end position="262"/>
    </location>
</feature>
<evidence type="ECO:0000256" key="1">
    <source>
        <dbReference type="SAM" id="MobiDB-lite"/>
    </source>
</evidence>
<dbReference type="EnsemblPlants" id="LPERR03G18530.2">
    <property type="protein sequence ID" value="LPERR03G18530.2"/>
    <property type="gene ID" value="LPERR03G18530"/>
</dbReference>
<feature type="compositionally biased region" description="Basic and acidic residues" evidence="1">
    <location>
        <begin position="174"/>
        <end position="187"/>
    </location>
</feature>
<evidence type="ECO:0000259" key="2">
    <source>
        <dbReference type="Pfam" id="PF14309"/>
    </source>
</evidence>
<feature type="compositionally biased region" description="Basic and acidic residues" evidence="1">
    <location>
        <begin position="672"/>
        <end position="686"/>
    </location>
</feature>
<feature type="compositionally biased region" description="Polar residues" evidence="1">
    <location>
        <begin position="343"/>
        <end position="357"/>
    </location>
</feature>
<dbReference type="InterPro" id="IPR025486">
    <property type="entry name" value="DUF4378"/>
</dbReference>
<dbReference type="PANTHER" id="PTHR31680">
    <property type="entry name" value="LONGIFOLIA PROTEIN"/>
    <property type="match status" value="1"/>
</dbReference>
<feature type="region of interest" description="Disordered" evidence="1">
    <location>
        <begin position="236"/>
        <end position="273"/>
    </location>
</feature>
<feature type="compositionally biased region" description="Basic and acidic residues" evidence="1">
    <location>
        <begin position="486"/>
        <end position="498"/>
    </location>
</feature>
<name>A0A0D9VVB6_9ORYZ</name>
<feature type="compositionally biased region" description="Low complexity" evidence="1">
    <location>
        <begin position="522"/>
        <end position="535"/>
    </location>
</feature>
<protein>
    <recommendedName>
        <fullName evidence="2">DUF4378 domain-containing protein</fullName>
    </recommendedName>
</protein>
<feature type="region of interest" description="Disordered" evidence="1">
    <location>
        <begin position="45"/>
        <end position="71"/>
    </location>
</feature>
<reference evidence="3 4" key="1">
    <citation type="submission" date="2012-08" db="EMBL/GenBank/DDBJ databases">
        <title>Oryza genome evolution.</title>
        <authorList>
            <person name="Wing R.A."/>
        </authorList>
    </citation>
    <scope>NUCLEOTIDE SEQUENCE</scope>
</reference>
<evidence type="ECO:0000313" key="3">
    <source>
        <dbReference type="EnsemblPlants" id="LPERR03G18530.1"/>
    </source>
</evidence>
<feature type="compositionally biased region" description="Polar residues" evidence="1">
    <location>
        <begin position="499"/>
        <end position="515"/>
    </location>
</feature>
<dbReference type="Gramene" id="LPERR03G18530.1">
    <property type="protein sequence ID" value="LPERR03G18530.1"/>
    <property type="gene ID" value="LPERR03G18530"/>
</dbReference>
<dbReference type="STRING" id="77586.A0A0D9VVB6"/>
<feature type="region of interest" description="Disordered" evidence="1">
    <location>
        <begin position="308"/>
        <end position="359"/>
    </location>
</feature>